<dbReference type="SUPFAM" id="SSF47473">
    <property type="entry name" value="EF-hand"/>
    <property type="match status" value="1"/>
</dbReference>
<protein>
    <submittedName>
        <fullName evidence="3">Calcium-binding protein, putative</fullName>
    </submittedName>
</protein>
<evidence type="ECO:0000259" key="2">
    <source>
        <dbReference type="PROSITE" id="PS50222"/>
    </source>
</evidence>
<reference evidence="4" key="1">
    <citation type="submission" date="2015-09" db="EMBL/GenBank/DDBJ databases">
        <authorList>
            <consortium name="Pathogen Informatics"/>
        </authorList>
    </citation>
    <scope>NUCLEOTIDE SEQUENCE [LARGE SCALE GENOMIC DNA]</scope>
    <source>
        <strain evidence="4">Lake Konstanz</strain>
    </source>
</reference>
<dbReference type="Pfam" id="PF00036">
    <property type="entry name" value="EF-hand_1"/>
    <property type="match status" value="1"/>
</dbReference>
<accession>A0A0S4JDZ3</accession>
<keyword evidence="1" id="KW-0106">Calcium</keyword>
<dbReference type="InterPro" id="IPR002048">
    <property type="entry name" value="EF_hand_dom"/>
</dbReference>
<dbReference type="Proteomes" id="UP000051952">
    <property type="component" value="Unassembled WGS sequence"/>
</dbReference>
<evidence type="ECO:0000256" key="1">
    <source>
        <dbReference type="ARBA" id="ARBA00022837"/>
    </source>
</evidence>
<dbReference type="InterPro" id="IPR018247">
    <property type="entry name" value="EF_Hand_1_Ca_BS"/>
</dbReference>
<dbReference type="GO" id="GO:0005509">
    <property type="term" value="F:calcium ion binding"/>
    <property type="evidence" value="ECO:0007669"/>
    <property type="project" value="InterPro"/>
</dbReference>
<dbReference type="Gene3D" id="1.10.238.10">
    <property type="entry name" value="EF-hand"/>
    <property type="match status" value="1"/>
</dbReference>
<organism evidence="3 4">
    <name type="scientific">Bodo saltans</name>
    <name type="common">Flagellated protozoan</name>
    <dbReference type="NCBI Taxonomy" id="75058"/>
    <lineage>
        <taxon>Eukaryota</taxon>
        <taxon>Discoba</taxon>
        <taxon>Euglenozoa</taxon>
        <taxon>Kinetoplastea</taxon>
        <taxon>Metakinetoplastina</taxon>
        <taxon>Eubodonida</taxon>
        <taxon>Bodonidae</taxon>
        <taxon>Bodo</taxon>
    </lineage>
</organism>
<dbReference type="InterPro" id="IPR011992">
    <property type="entry name" value="EF-hand-dom_pair"/>
</dbReference>
<dbReference type="AlphaFoldDB" id="A0A0S4JDZ3"/>
<keyword evidence="4" id="KW-1185">Reference proteome</keyword>
<proteinExistence type="predicted"/>
<dbReference type="CDD" id="cd00051">
    <property type="entry name" value="EFh"/>
    <property type="match status" value="1"/>
</dbReference>
<dbReference type="EMBL" id="CYKH01001667">
    <property type="protein sequence ID" value="CUG88667.1"/>
    <property type="molecule type" value="Genomic_DNA"/>
</dbReference>
<feature type="domain" description="EF-hand" evidence="2">
    <location>
        <begin position="44"/>
        <end position="79"/>
    </location>
</feature>
<gene>
    <name evidence="3" type="ORF">BSAL_16685</name>
</gene>
<dbReference type="PROSITE" id="PS50222">
    <property type="entry name" value="EF_HAND_2"/>
    <property type="match status" value="1"/>
</dbReference>
<sequence length="130" mass="15029">MAWPPTSATYWPIYMVEGFYDEWETYHERFKMEIRDNTTIVLNASFDMQLNAFNAMDTNGNGYISIPEFRTWMANARYGSTTPTMTTLDYDSIFASLDTGDPNAGNYGAFDGKLQFEEMQYILGVWVTWS</sequence>
<dbReference type="VEuPathDB" id="TriTrypDB:BSAL_16685"/>
<dbReference type="PROSITE" id="PS00018">
    <property type="entry name" value="EF_HAND_1"/>
    <property type="match status" value="1"/>
</dbReference>
<evidence type="ECO:0000313" key="3">
    <source>
        <dbReference type="EMBL" id="CUG88667.1"/>
    </source>
</evidence>
<evidence type="ECO:0000313" key="4">
    <source>
        <dbReference type="Proteomes" id="UP000051952"/>
    </source>
</evidence>
<name>A0A0S4JDZ3_BODSA</name>